<name>A0ABW9HZQ6_9ACTN</name>
<evidence type="ECO:0000313" key="2">
    <source>
        <dbReference type="Proteomes" id="UP001631957"/>
    </source>
</evidence>
<dbReference type="SUPFAM" id="SSF88697">
    <property type="entry name" value="PUA domain-like"/>
    <property type="match status" value="1"/>
</dbReference>
<sequence>MTSPGNATHLLIISAHEPLAWVLGSRRMAFPAGRIHSSRSLRKGDEVLLYTTRGCFRNPTRDLGRVIGLATVTSEVSTLDEPVTFQERRFTEGCDLRIHGLTPFREGVVLRDLVDHLQVFPEPRSWSVRMRRASLKLPEADAALVKRELQPLLKPYGSVVADYAFPRLVTHESS</sequence>
<dbReference type="Gene3D" id="3.10.590.10">
    <property type="entry name" value="ph1033 like domains"/>
    <property type="match status" value="1"/>
</dbReference>
<comment type="caution">
    <text evidence="1">The sequence shown here is derived from an EMBL/GenBank/DDBJ whole genome shotgun (WGS) entry which is preliminary data.</text>
</comment>
<keyword evidence="2" id="KW-1185">Reference proteome</keyword>
<organism evidence="1 2">
    <name type="scientific">Streptomyces niveiscabiei</name>
    <dbReference type="NCBI Taxonomy" id="164115"/>
    <lineage>
        <taxon>Bacteria</taxon>
        <taxon>Bacillati</taxon>
        <taxon>Actinomycetota</taxon>
        <taxon>Actinomycetes</taxon>
        <taxon>Kitasatosporales</taxon>
        <taxon>Streptomycetaceae</taxon>
        <taxon>Streptomyces</taxon>
    </lineage>
</organism>
<gene>
    <name evidence="1" type="ORF">ACKI18_31620</name>
</gene>
<dbReference type="EMBL" id="JBJVNI010000019">
    <property type="protein sequence ID" value="MFM9613226.1"/>
    <property type="molecule type" value="Genomic_DNA"/>
</dbReference>
<protein>
    <submittedName>
        <fullName evidence="1">Uncharacterized protein</fullName>
    </submittedName>
</protein>
<evidence type="ECO:0000313" key="1">
    <source>
        <dbReference type="EMBL" id="MFM9613226.1"/>
    </source>
</evidence>
<dbReference type="Proteomes" id="UP001631957">
    <property type="component" value="Unassembled WGS sequence"/>
</dbReference>
<dbReference type="RefSeq" id="WP_055721017.1">
    <property type="nucleotide sequence ID" value="NZ_JBJVNI010000019.1"/>
</dbReference>
<proteinExistence type="predicted"/>
<dbReference type="InterPro" id="IPR015947">
    <property type="entry name" value="PUA-like_sf"/>
</dbReference>
<reference evidence="1 2" key="1">
    <citation type="submission" date="2024-12" db="EMBL/GenBank/DDBJ databases">
        <title>Forecasting of Potato common scab and diversities of Pathogenic streptomyces spp. in china.</title>
        <authorList>
            <person name="Handique U."/>
            <person name="Wu J."/>
        </authorList>
    </citation>
    <scope>NUCLEOTIDE SEQUENCE [LARGE SCALE GENOMIC DNA]</scope>
    <source>
        <strain evidence="1 2">ZRIMU1530</strain>
    </source>
</reference>
<accession>A0ABW9HZQ6</accession>